<accession>A0A1Y2HI38</accession>
<keyword evidence="1" id="KW-1133">Transmembrane helix</keyword>
<evidence type="ECO:0000313" key="3">
    <source>
        <dbReference type="Proteomes" id="UP000193411"/>
    </source>
</evidence>
<reference evidence="2 3" key="1">
    <citation type="submission" date="2016-07" db="EMBL/GenBank/DDBJ databases">
        <title>Pervasive Adenine N6-methylation of Active Genes in Fungi.</title>
        <authorList>
            <consortium name="DOE Joint Genome Institute"/>
            <person name="Mondo S.J."/>
            <person name="Dannebaum R.O."/>
            <person name="Kuo R.C."/>
            <person name="Labutti K."/>
            <person name="Haridas S."/>
            <person name="Kuo A."/>
            <person name="Salamov A."/>
            <person name="Ahrendt S.R."/>
            <person name="Lipzen A."/>
            <person name="Sullivan W."/>
            <person name="Andreopoulos W.B."/>
            <person name="Clum A."/>
            <person name="Lindquist E."/>
            <person name="Daum C."/>
            <person name="Ramamoorthy G.K."/>
            <person name="Gryganskyi A."/>
            <person name="Culley D."/>
            <person name="Magnuson J.K."/>
            <person name="James T.Y."/>
            <person name="O'Malley M.A."/>
            <person name="Stajich J.E."/>
            <person name="Spatafora J.W."/>
            <person name="Visel A."/>
            <person name="Grigoriev I.V."/>
        </authorList>
    </citation>
    <scope>NUCLEOTIDE SEQUENCE [LARGE SCALE GENOMIC DNA]</scope>
    <source>
        <strain evidence="2 3">PL171</strain>
    </source>
</reference>
<organism evidence="2 3">
    <name type="scientific">Catenaria anguillulae PL171</name>
    <dbReference type="NCBI Taxonomy" id="765915"/>
    <lineage>
        <taxon>Eukaryota</taxon>
        <taxon>Fungi</taxon>
        <taxon>Fungi incertae sedis</taxon>
        <taxon>Blastocladiomycota</taxon>
        <taxon>Blastocladiomycetes</taxon>
        <taxon>Blastocladiales</taxon>
        <taxon>Catenariaceae</taxon>
        <taxon>Catenaria</taxon>
    </lineage>
</organism>
<dbReference type="Proteomes" id="UP000193411">
    <property type="component" value="Unassembled WGS sequence"/>
</dbReference>
<keyword evidence="1" id="KW-0812">Transmembrane</keyword>
<gene>
    <name evidence="2" type="ORF">BCR44DRAFT_268066</name>
</gene>
<keyword evidence="1" id="KW-0472">Membrane</keyword>
<dbReference type="AlphaFoldDB" id="A0A1Y2HI38"/>
<evidence type="ECO:0000313" key="2">
    <source>
        <dbReference type="EMBL" id="ORZ34260.1"/>
    </source>
</evidence>
<dbReference type="EMBL" id="MCFL01000030">
    <property type="protein sequence ID" value="ORZ34260.1"/>
    <property type="molecule type" value="Genomic_DNA"/>
</dbReference>
<sequence length="102" mass="11419">MRSRKMTWPPIWSRSWTGCPARFASRSCLRTGLLCGKTTAGVWRRHCSSACRIGGHWQFGCAVELSTGCYLQGRLGFLLFFLLSNVFHMLLVEAESIETGSS</sequence>
<keyword evidence="3" id="KW-1185">Reference proteome</keyword>
<protein>
    <submittedName>
        <fullName evidence="2">Uncharacterized protein</fullName>
    </submittedName>
</protein>
<proteinExistence type="predicted"/>
<comment type="caution">
    <text evidence="2">The sequence shown here is derived from an EMBL/GenBank/DDBJ whole genome shotgun (WGS) entry which is preliminary data.</text>
</comment>
<feature type="transmembrane region" description="Helical" evidence="1">
    <location>
        <begin position="75"/>
        <end position="92"/>
    </location>
</feature>
<name>A0A1Y2HI38_9FUNG</name>
<evidence type="ECO:0000256" key="1">
    <source>
        <dbReference type="SAM" id="Phobius"/>
    </source>
</evidence>